<sequence length="179" mass="19539">MAQSMTLARPYARAAFEKAKQDGSIDQWSTALLSLASYVEQDQVRDFIVHPGLSQDAQAETLLQLSGDDVRGDEITNFLSMLAQNDRLVVLPEISALFEQHKAEQEQSLDVSVTSAFELSDQEKETLASALKTKLNKNIQLTTTVDKALIGGVVIHAGDMTIDGSVRGRLQKLSETMGS</sequence>
<keyword evidence="7 8" id="KW-0066">ATP synthesis</keyword>
<evidence type="ECO:0000256" key="7">
    <source>
        <dbReference type="ARBA" id="ARBA00023310"/>
    </source>
</evidence>
<dbReference type="EMBL" id="BAABBO010000009">
    <property type="protein sequence ID" value="GAA3963036.1"/>
    <property type="molecule type" value="Genomic_DNA"/>
</dbReference>
<keyword evidence="5 8" id="KW-0472">Membrane</keyword>
<comment type="function">
    <text evidence="8">F(1)F(0) ATP synthase produces ATP from ADP in the presence of a proton or sodium gradient. F-type ATPases consist of two structural domains, F(1) containing the extramembraneous catalytic core and F(0) containing the membrane proton channel, linked together by a central stalk and a peripheral stalk. During catalysis, ATP synthesis in the catalytic domain of F(1) is coupled via a rotary mechanism of the central stalk subunits to proton translocation.</text>
</comment>
<evidence type="ECO:0000313" key="10">
    <source>
        <dbReference type="Proteomes" id="UP001501337"/>
    </source>
</evidence>
<dbReference type="PRINTS" id="PR00125">
    <property type="entry name" value="ATPASEDELTA"/>
</dbReference>
<evidence type="ECO:0000256" key="1">
    <source>
        <dbReference type="ARBA" id="ARBA00004370"/>
    </source>
</evidence>
<dbReference type="NCBIfam" id="TIGR01145">
    <property type="entry name" value="ATP_synt_delta"/>
    <property type="match status" value="1"/>
</dbReference>
<dbReference type="SUPFAM" id="SSF47928">
    <property type="entry name" value="N-terminal domain of the delta subunit of the F1F0-ATP synthase"/>
    <property type="match status" value="1"/>
</dbReference>
<dbReference type="HAMAP" id="MF_01416">
    <property type="entry name" value="ATP_synth_delta_bact"/>
    <property type="match status" value="1"/>
</dbReference>
<evidence type="ECO:0000256" key="4">
    <source>
        <dbReference type="ARBA" id="ARBA00023065"/>
    </source>
</evidence>
<dbReference type="PROSITE" id="PS00389">
    <property type="entry name" value="ATPASE_DELTA"/>
    <property type="match status" value="1"/>
</dbReference>
<proteinExistence type="inferred from homology"/>
<keyword evidence="3 8" id="KW-0375">Hydrogen ion transport</keyword>
<dbReference type="NCBIfam" id="NF004402">
    <property type="entry name" value="PRK05758.2-2"/>
    <property type="match status" value="1"/>
</dbReference>
<dbReference type="Gene3D" id="1.10.520.20">
    <property type="entry name" value="N-terminal domain of the delta subunit of the F1F0-ATP synthase"/>
    <property type="match status" value="1"/>
</dbReference>
<evidence type="ECO:0000256" key="6">
    <source>
        <dbReference type="ARBA" id="ARBA00023196"/>
    </source>
</evidence>
<dbReference type="InterPro" id="IPR026015">
    <property type="entry name" value="ATP_synth_OSCP/delta_N_sf"/>
</dbReference>
<organism evidence="9 10">
    <name type="scientific">Allohahella marinimesophila</name>
    <dbReference type="NCBI Taxonomy" id="1054972"/>
    <lineage>
        <taxon>Bacteria</taxon>
        <taxon>Pseudomonadati</taxon>
        <taxon>Pseudomonadota</taxon>
        <taxon>Gammaproteobacteria</taxon>
        <taxon>Oceanospirillales</taxon>
        <taxon>Hahellaceae</taxon>
        <taxon>Allohahella</taxon>
    </lineage>
</organism>
<accession>A0ABP7PBS9</accession>
<comment type="similarity">
    <text evidence="8">Belongs to the ATPase delta chain family.</text>
</comment>
<comment type="function">
    <text evidence="8">This protein is part of the stalk that links CF(0) to CF(1). It either transmits conformational changes from CF(0) to CF(1) or is implicated in proton conduction.</text>
</comment>
<dbReference type="RefSeq" id="WP_344806057.1">
    <property type="nucleotide sequence ID" value="NZ_BAABBO010000009.1"/>
</dbReference>
<evidence type="ECO:0000256" key="5">
    <source>
        <dbReference type="ARBA" id="ARBA00023136"/>
    </source>
</evidence>
<keyword evidence="8" id="KW-1003">Cell membrane</keyword>
<keyword evidence="4 8" id="KW-0406">Ion transport</keyword>
<comment type="subcellular location">
    <subcellularLocation>
        <location evidence="8">Cell membrane</location>
        <topology evidence="8">Peripheral membrane protein</topology>
    </subcellularLocation>
    <subcellularLocation>
        <location evidence="1">Membrane</location>
    </subcellularLocation>
</comment>
<dbReference type="Pfam" id="PF00213">
    <property type="entry name" value="OSCP"/>
    <property type="match status" value="1"/>
</dbReference>
<keyword evidence="6 8" id="KW-0139">CF(1)</keyword>
<dbReference type="InterPro" id="IPR020781">
    <property type="entry name" value="ATPase_OSCP/d_CS"/>
</dbReference>
<dbReference type="InterPro" id="IPR000711">
    <property type="entry name" value="ATPase_OSCP/dsu"/>
</dbReference>
<keyword evidence="10" id="KW-1185">Reference proteome</keyword>
<gene>
    <name evidence="8" type="primary">atpH</name>
    <name evidence="9" type="ORF">GCM10022278_21120</name>
</gene>
<evidence type="ECO:0000256" key="2">
    <source>
        <dbReference type="ARBA" id="ARBA00022448"/>
    </source>
</evidence>
<dbReference type="Proteomes" id="UP001501337">
    <property type="component" value="Unassembled WGS sequence"/>
</dbReference>
<comment type="caution">
    <text evidence="9">The sequence shown here is derived from an EMBL/GenBank/DDBJ whole genome shotgun (WGS) entry which is preliminary data.</text>
</comment>
<evidence type="ECO:0000256" key="3">
    <source>
        <dbReference type="ARBA" id="ARBA00022781"/>
    </source>
</evidence>
<dbReference type="PANTHER" id="PTHR11910">
    <property type="entry name" value="ATP SYNTHASE DELTA CHAIN"/>
    <property type="match status" value="1"/>
</dbReference>
<reference evidence="10" key="1">
    <citation type="journal article" date="2019" name="Int. J. Syst. Evol. Microbiol.">
        <title>The Global Catalogue of Microorganisms (GCM) 10K type strain sequencing project: providing services to taxonomists for standard genome sequencing and annotation.</title>
        <authorList>
            <consortium name="The Broad Institute Genomics Platform"/>
            <consortium name="The Broad Institute Genome Sequencing Center for Infectious Disease"/>
            <person name="Wu L."/>
            <person name="Ma J."/>
        </authorList>
    </citation>
    <scope>NUCLEOTIDE SEQUENCE [LARGE SCALE GENOMIC DNA]</scope>
    <source>
        <strain evidence="10">JCM 17555</strain>
    </source>
</reference>
<name>A0ABP7PBS9_9GAMM</name>
<evidence type="ECO:0000256" key="8">
    <source>
        <dbReference type="HAMAP-Rule" id="MF_01416"/>
    </source>
</evidence>
<protein>
    <recommendedName>
        <fullName evidence="8">ATP synthase subunit delta</fullName>
    </recommendedName>
    <alternativeName>
        <fullName evidence="8">ATP synthase F(1) sector subunit delta</fullName>
    </alternativeName>
    <alternativeName>
        <fullName evidence="8">F-type ATPase subunit delta</fullName>
        <shortName evidence="8">F-ATPase subunit delta</shortName>
    </alternativeName>
</protein>
<keyword evidence="2 8" id="KW-0813">Transport</keyword>
<evidence type="ECO:0000313" key="9">
    <source>
        <dbReference type="EMBL" id="GAA3963036.1"/>
    </source>
</evidence>